<dbReference type="PROSITE" id="PS50829">
    <property type="entry name" value="GYF"/>
    <property type="match status" value="1"/>
</dbReference>
<evidence type="ECO:0000313" key="3">
    <source>
        <dbReference type="Proteomes" id="UP000092462"/>
    </source>
</evidence>
<evidence type="ECO:0000313" key="2">
    <source>
        <dbReference type="EnsemblMetazoa" id="PPAI000193-PA"/>
    </source>
</evidence>
<proteinExistence type="predicted"/>
<dbReference type="PANTHER" id="PTHR14445">
    <property type="entry name" value="GRB10 INTERACTING GYF PROTEIN"/>
    <property type="match status" value="1"/>
</dbReference>
<dbReference type="Gene3D" id="3.30.1490.40">
    <property type="match status" value="1"/>
</dbReference>
<dbReference type="VEuPathDB" id="VectorBase:PPAI000193"/>
<evidence type="ECO:0000256" key="1">
    <source>
        <dbReference type="SAM" id="MobiDB-lite"/>
    </source>
</evidence>
<keyword evidence="3" id="KW-1185">Reference proteome</keyword>
<feature type="compositionally biased region" description="Polar residues" evidence="1">
    <location>
        <begin position="646"/>
        <end position="659"/>
    </location>
</feature>
<dbReference type="CDD" id="cd00072">
    <property type="entry name" value="GYF"/>
    <property type="match status" value="1"/>
</dbReference>
<feature type="region of interest" description="Disordered" evidence="1">
    <location>
        <begin position="1117"/>
        <end position="1213"/>
    </location>
</feature>
<dbReference type="VEuPathDB" id="VectorBase:PPAPM1_008173"/>
<dbReference type="InterPro" id="IPR035445">
    <property type="entry name" value="GYF-like_dom_sf"/>
</dbReference>
<sequence length="1286" mass="142383">MTDSMKFGPEWLRNMSNDTGTGTGNSAQRHQLAEFRYGREEMLSLFDKNIKIPEILPKFKNLFVEKVQCPLALTPTTEDDLRVWQVRSSPGLGLPSRGLRGGLMDRGRGRGRSSYHSLGGYQRSTSLYDDEGRIIGRNWRRSRLEEETPEGWRSTSISGAREKWARSTSWREEEPGELSSLRGYNSDRGFGSGTRMIPTGTGRKFWDQDDNLPEWAMENPLESGGSFDATGAFHGSNEEIAAKEAAENNIEVSPSKNRRKNNKPGSSYSGSDNNENDSEKSGNDEGFVKDSGPVRENGEEKEKNENIREKVLASKEDSMSLNPNVTTVSQEKVATVIVTTSTTIFASSIVTTTEARCQKIGQECEKDPPPGQMKEDSVEISSVDRMQEVADDMVEKLIMEDELVASMAVPNAGACLVASVRNKMHSPMVKEAPTPVPIAAPPLPPIPQESDSNLIWFYRDPQDMVQGPFTAIEMAEWYQAGYFDDNLCVRRMGDQRFSKLGELLELCGGEMPFFAPYRILPQQINEHPLTTSVNLLDDASVAMNFQMLRQHYIIRQQSLVYQKLSTSDFWHMLSAEQQREMINKQVAHIGVPDNIYSLLASMPADSTGPHNHPMGLHELVSGNGGSFGAQNKMLQMQQHPPTAKLLNSTHQPQQPSTATIHPIGPFGGSPHVSGQGFPQQPSNPPTPNVPGMPQADAMKQFLQNMNIGTMMQQQSMTAPMSSHRVPIVPQIQSKNDQQSQNDRIKSLILQLSMQKGMSQASPSEPGAANQWTTIQVPPEDILTATSQKQPHWMGGGMHVEQQGRGMWDLSSAGAQAQQQSLQIPLNSEMKTEKHILEEQQITRTKEEHSGEDFFDQRPLSPEQQNFSRDVKQEMQKVNKGKEEKKYCPSDVKKVEEKVKSQSVQDEKIAKVKKVAEPKNQVKSKEEDKRREEKPSAQEEKKDITEVPKKVPSGNTKSISQGQAVGKNKTSKSSVAPWSNSDLAAPELSLAEIQKAEMEHRAEQSRFEHMLREQQQQQRLIEMQSAKESVLPKWNAQTLGTPVVKSLAEIQAEEQAKAAAAEREHQMSVPVTNQGNTVAPKGSIKREEATALALGSIWNNTAQSLSWNSGKLWGGTSSSGFWEEPTKSTTTFTTTAATTGGTPSVQKALAKSQTMTNIQTAKTSTPPSTNTVHKQPSKQTKSANSASSKNHPGATIKNSPGASGKTTSTRKDDGGMEFTTWCIKALSAINSTVDRETKECSEFAKQFLERRSKYKNQIRAQNAHVDDMCVPAPAITPSTDCQEVKMR</sequence>
<feature type="compositionally biased region" description="Polar residues" evidence="1">
    <location>
        <begin position="952"/>
        <end position="962"/>
    </location>
</feature>
<feature type="compositionally biased region" description="Basic and acidic residues" evidence="1">
    <location>
        <begin position="843"/>
        <end position="855"/>
    </location>
</feature>
<dbReference type="InterPro" id="IPR051640">
    <property type="entry name" value="GRB10-interact_GYF"/>
</dbReference>
<feature type="region of interest" description="Disordered" evidence="1">
    <location>
        <begin position="646"/>
        <end position="694"/>
    </location>
</feature>
<dbReference type="Proteomes" id="UP000092462">
    <property type="component" value="Unassembled WGS sequence"/>
</dbReference>
<dbReference type="PANTHER" id="PTHR14445:SF36">
    <property type="entry name" value="FI03272P-RELATED"/>
    <property type="match status" value="1"/>
</dbReference>
<feature type="compositionally biased region" description="Polar residues" evidence="1">
    <location>
        <begin position="1150"/>
        <end position="1206"/>
    </location>
</feature>
<feature type="region of interest" description="Disordered" evidence="1">
    <location>
        <begin position="841"/>
        <end position="984"/>
    </location>
</feature>
<feature type="compositionally biased region" description="Pro residues" evidence="1">
    <location>
        <begin position="681"/>
        <end position="690"/>
    </location>
</feature>
<feature type="compositionally biased region" description="Basic and acidic residues" evidence="1">
    <location>
        <begin position="868"/>
        <end position="916"/>
    </location>
</feature>
<accession>A0A1B0CYM1</accession>
<dbReference type="EMBL" id="AJVK01009246">
    <property type="status" value="NOT_ANNOTATED_CDS"/>
    <property type="molecule type" value="Genomic_DNA"/>
</dbReference>
<feature type="compositionally biased region" description="Basic and acidic residues" evidence="1">
    <location>
        <begin position="277"/>
        <end position="307"/>
    </location>
</feature>
<organism evidence="2 3">
    <name type="scientific">Phlebotomus papatasi</name>
    <name type="common">Sandfly</name>
    <dbReference type="NCBI Taxonomy" id="29031"/>
    <lineage>
        <taxon>Eukaryota</taxon>
        <taxon>Metazoa</taxon>
        <taxon>Ecdysozoa</taxon>
        <taxon>Arthropoda</taxon>
        <taxon>Hexapoda</taxon>
        <taxon>Insecta</taxon>
        <taxon>Pterygota</taxon>
        <taxon>Neoptera</taxon>
        <taxon>Endopterygota</taxon>
        <taxon>Diptera</taxon>
        <taxon>Nematocera</taxon>
        <taxon>Psychodoidea</taxon>
        <taxon>Psychodidae</taxon>
        <taxon>Phlebotomus</taxon>
        <taxon>Phlebotomus</taxon>
    </lineage>
</organism>
<feature type="compositionally biased region" description="Low complexity" evidence="1">
    <location>
        <begin position="1128"/>
        <end position="1141"/>
    </location>
</feature>
<dbReference type="GO" id="GO:0005829">
    <property type="term" value="C:cytosol"/>
    <property type="evidence" value="ECO:0007669"/>
    <property type="project" value="TreeGrafter"/>
</dbReference>
<feature type="compositionally biased region" description="Polar residues" evidence="1">
    <location>
        <begin position="263"/>
        <end position="273"/>
    </location>
</feature>
<dbReference type="EMBL" id="AJVK01009247">
    <property type="status" value="NOT_ANNOTATED_CDS"/>
    <property type="molecule type" value="Genomic_DNA"/>
</dbReference>
<feature type="compositionally biased region" description="Polar residues" evidence="1">
    <location>
        <begin position="970"/>
        <end position="981"/>
    </location>
</feature>
<protein>
    <submittedName>
        <fullName evidence="2">Uncharacterized protein</fullName>
    </submittedName>
</protein>
<dbReference type="Pfam" id="PF02213">
    <property type="entry name" value="GYF"/>
    <property type="match status" value="1"/>
</dbReference>
<feature type="region of interest" description="Disordered" evidence="1">
    <location>
        <begin position="95"/>
        <end position="118"/>
    </location>
</feature>
<dbReference type="EnsemblMetazoa" id="PPAI000193-RA">
    <property type="protein sequence ID" value="PPAI000193-PA"/>
    <property type="gene ID" value="PPAI000193"/>
</dbReference>
<dbReference type="SUPFAM" id="SSF55277">
    <property type="entry name" value="GYF domain"/>
    <property type="match status" value="1"/>
</dbReference>
<feature type="region of interest" description="Disordered" evidence="1">
    <location>
        <begin position="245"/>
        <end position="307"/>
    </location>
</feature>
<feature type="compositionally biased region" description="Basic and acidic residues" evidence="1">
    <location>
        <begin position="922"/>
        <end position="948"/>
    </location>
</feature>
<dbReference type="SMART" id="SM00444">
    <property type="entry name" value="GYF"/>
    <property type="match status" value="1"/>
</dbReference>
<dbReference type="InterPro" id="IPR003169">
    <property type="entry name" value="GYF"/>
</dbReference>
<reference evidence="2" key="1">
    <citation type="submission" date="2022-08" db="UniProtKB">
        <authorList>
            <consortium name="EnsemblMetazoa"/>
        </authorList>
    </citation>
    <scope>IDENTIFICATION</scope>
    <source>
        <strain evidence="2">Israel</strain>
    </source>
</reference>
<name>A0A1B0CYM1_PHLPP</name>